<comment type="caution">
    <text evidence="2">The sequence shown here is derived from an EMBL/GenBank/DDBJ whole genome shotgun (WGS) entry which is preliminary data.</text>
</comment>
<gene>
    <name evidence="2" type="ORF">LCGC14_1858990</name>
</gene>
<dbReference type="AlphaFoldDB" id="A0A0F9J758"/>
<name>A0A0F9J758_9ZZZZ</name>
<proteinExistence type="predicted"/>
<protein>
    <submittedName>
        <fullName evidence="2">Uncharacterized protein</fullName>
    </submittedName>
</protein>
<evidence type="ECO:0000313" key="2">
    <source>
        <dbReference type="EMBL" id="KKL95007.1"/>
    </source>
</evidence>
<sequence>MVKSTLTLSIDSDIHKLALIQYKGELSGIIEKFLKDYLDGGVTAKRGSGLKKLEKEAQEYKIKLASKEAEIKALKAAEEKEKEGFIEYKDGKEVKKT</sequence>
<feature type="coiled-coil region" evidence="1">
    <location>
        <begin position="50"/>
        <end position="84"/>
    </location>
</feature>
<keyword evidence="1" id="KW-0175">Coiled coil</keyword>
<dbReference type="EMBL" id="LAZR01018787">
    <property type="protein sequence ID" value="KKL95007.1"/>
    <property type="molecule type" value="Genomic_DNA"/>
</dbReference>
<evidence type="ECO:0000256" key="1">
    <source>
        <dbReference type="SAM" id="Coils"/>
    </source>
</evidence>
<organism evidence="2">
    <name type="scientific">marine sediment metagenome</name>
    <dbReference type="NCBI Taxonomy" id="412755"/>
    <lineage>
        <taxon>unclassified sequences</taxon>
        <taxon>metagenomes</taxon>
        <taxon>ecological metagenomes</taxon>
    </lineage>
</organism>
<reference evidence="2" key="1">
    <citation type="journal article" date="2015" name="Nature">
        <title>Complex archaea that bridge the gap between prokaryotes and eukaryotes.</title>
        <authorList>
            <person name="Spang A."/>
            <person name="Saw J.H."/>
            <person name="Jorgensen S.L."/>
            <person name="Zaremba-Niedzwiedzka K."/>
            <person name="Martijn J."/>
            <person name="Lind A.E."/>
            <person name="van Eijk R."/>
            <person name="Schleper C."/>
            <person name="Guy L."/>
            <person name="Ettema T.J."/>
        </authorList>
    </citation>
    <scope>NUCLEOTIDE SEQUENCE</scope>
</reference>
<accession>A0A0F9J758</accession>